<protein>
    <submittedName>
        <fullName evidence="2">Glycosyltransferase</fullName>
        <ecNumber evidence="2">2.4.-.-</ecNumber>
    </submittedName>
</protein>
<name>A0ABT1M4D1_9MYCO</name>
<organism evidence="2 3">
    <name type="scientific">Mycolicibacterium arenosum</name>
    <dbReference type="NCBI Taxonomy" id="2952157"/>
    <lineage>
        <taxon>Bacteria</taxon>
        <taxon>Bacillati</taxon>
        <taxon>Actinomycetota</taxon>
        <taxon>Actinomycetes</taxon>
        <taxon>Mycobacteriales</taxon>
        <taxon>Mycobacteriaceae</taxon>
        <taxon>Mycolicibacterium</taxon>
    </lineage>
</organism>
<dbReference type="PANTHER" id="PTHR43630:SF2">
    <property type="entry name" value="GLYCOSYLTRANSFERASE"/>
    <property type="match status" value="1"/>
</dbReference>
<dbReference type="EMBL" id="JANDBD010000004">
    <property type="protein sequence ID" value="MCP9272682.1"/>
    <property type="molecule type" value="Genomic_DNA"/>
</dbReference>
<gene>
    <name evidence="2" type="ORF">NM203_10860</name>
</gene>
<keyword evidence="2" id="KW-0328">Glycosyltransferase</keyword>
<dbReference type="Gene3D" id="3.90.550.10">
    <property type="entry name" value="Spore Coat Polysaccharide Biosynthesis Protein SpsA, Chain A"/>
    <property type="match status" value="1"/>
</dbReference>
<evidence type="ECO:0000313" key="3">
    <source>
        <dbReference type="Proteomes" id="UP001651690"/>
    </source>
</evidence>
<keyword evidence="2" id="KW-0808">Transferase</keyword>
<dbReference type="GO" id="GO:0016757">
    <property type="term" value="F:glycosyltransferase activity"/>
    <property type="evidence" value="ECO:0007669"/>
    <property type="project" value="UniProtKB-KW"/>
</dbReference>
<accession>A0ABT1M4D1</accession>
<sequence length="226" mass="25346">MPAHNEEGYIGATLEHLAALDYPDQRYEVLVVENGSSDRTLDVARRFECGNVRVFASDARGVSAAKNAGAEQASPDGDWVVFLDADTLLKANFLTELESLLRNARTPLSVGTSSVRPIEGGRVARAWFAYYDLAHRLGKGSYAIQIARRSMLSLVRFDEALVMGEDTRFIKDACAQGDFFFLPTDTVLTSTRRFEQVGYWRLFLRWSVVAVLPPRLQRAFGYEIIR</sequence>
<reference evidence="2 3" key="1">
    <citation type="submission" date="2022-06" db="EMBL/GenBank/DDBJ databases">
        <title>Mycolicibacterium sp. CAU 1645 isolated from seawater.</title>
        <authorList>
            <person name="Kim W."/>
        </authorList>
    </citation>
    <scope>NUCLEOTIDE SEQUENCE [LARGE SCALE GENOMIC DNA]</scope>
    <source>
        <strain evidence="2 3">CAU 1645</strain>
    </source>
</reference>
<evidence type="ECO:0000259" key="1">
    <source>
        <dbReference type="Pfam" id="PF00535"/>
    </source>
</evidence>
<dbReference type="Proteomes" id="UP001651690">
    <property type="component" value="Unassembled WGS sequence"/>
</dbReference>
<dbReference type="InterPro" id="IPR001173">
    <property type="entry name" value="Glyco_trans_2-like"/>
</dbReference>
<proteinExistence type="predicted"/>
<evidence type="ECO:0000313" key="2">
    <source>
        <dbReference type="EMBL" id="MCP9272682.1"/>
    </source>
</evidence>
<comment type="caution">
    <text evidence="2">The sequence shown here is derived from an EMBL/GenBank/DDBJ whole genome shotgun (WGS) entry which is preliminary data.</text>
</comment>
<dbReference type="SUPFAM" id="SSF53448">
    <property type="entry name" value="Nucleotide-diphospho-sugar transferases"/>
    <property type="match status" value="1"/>
</dbReference>
<dbReference type="EC" id="2.4.-.-" evidence="2"/>
<dbReference type="Pfam" id="PF00535">
    <property type="entry name" value="Glycos_transf_2"/>
    <property type="match status" value="1"/>
</dbReference>
<dbReference type="InterPro" id="IPR029044">
    <property type="entry name" value="Nucleotide-diphossugar_trans"/>
</dbReference>
<keyword evidence="3" id="KW-1185">Reference proteome</keyword>
<feature type="domain" description="Glycosyltransferase 2-like" evidence="1">
    <location>
        <begin position="1"/>
        <end position="128"/>
    </location>
</feature>
<dbReference type="PANTHER" id="PTHR43630">
    <property type="entry name" value="POLY-BETA-1,6-N-ACETYL-D-GLUCOSAMINE SYNTHASE"/>
    <property type="match status" value="1"/>
</dbReference>